<dbReference type="SUPFAM" id="SSF51126">
    <property type="entry name" value="Pectin lyase-like"/>
    <property type="match status" value="1"/>
</dbReference>
<evidence type="ECO:0000313" key="2">
    <source>
        <dbReference type="Proteomes" id="UP000198460"/>
    </source>
</evidence>
<dbReference type="AlphaFoldDB" id="A0A238H7L3"/>
<name>A0A238H7L3_9BURK</name>
<protein>
    <submittedName>
        <fullName evidence="1">Phage tail fibers</fullName>
    </submittedName>
</protein>
<sequence>MTVTSDFQEISYQTDGTTFHFPIPFYFLSDDHIVAYAVAPDGAEHDLVHGTDFILSGAGNESGGSLTLLTPLAAGNLFTISRVVPITQESKYQQNDPFPSSTTEKALDKLTMIDQQHASAIGLALLFPRNDKSLSLNQNLPAKSVRSNAALGFNNDGNPISISLKIGSVETPVVDNRTMLRAVDPSTKHVFVAGADAPADGGGGLYIPRQSSAPASWDNDGTQITTAHGIGYELQYTDAVSASVFGARADGVANDHAAYQKAIDYMFARGGGVVYIPTGGRSLIDNDLDILPNVTLRGHAEGFGSPGNNYSTPYGNVCGALILNPAATIRVHSNASLTRALIYRKGMTFPVTSISDWQGTAVTINGDDTTVERLLVMGFDKLLKLNGFARPRIMYVYGDCNNGFDIAECRDIPHFNKCHMWPFATIAAVAAGANPALLVRPGTAYALHDGVDGAMFANNFSFGYMRGLLLLNTDSTTVMNFWSDGPYDLINGAYKGAIGMQVEGKCQYGTRLIGCQASSQMWGVHVNTNPGLVTMITDCSFWYNLEAGVDLAQGDAIVTTNNFYDANYGVVTRSTSPAIISNNRFQAQRVRPIESTVKTATILLETNHFVDLPAGQPPVGASLILTGRSLDGSALNLPPTIPQDTLAILGGGRFNTVNGGFAGQKVCFSMLADTTIAHTPYGGDQAPMNTIVNKAGRDATVLAGLMAEYRFNGRQWIEL</sequence>
<dbReference type="InterPro" id="IPR011050">
    <property type="entry name" value="Pectin_lyase_fold/virulence"/>
</dbReference>
<gene>
    <name evidence="1" type="ORF">BSIN_4061</name>
</gene>
<dbReference type="Gene3D" id="2.160.20.10">
    <property type="entry name" value="Single-stranded right-handed beta-helix, Pectin lyase-like"/>
    <property type="match status" value="1"/>
</dbReference>
<accession>A0A238H7L3</accession>
<dbReference type="RefSeq" id="WP_089341059.1">
    <property type="nucleotide sequence ID" value="NZ_FXAN01000066.1"/>
</dbReference>
<dbReference type="EMBL" id="FXAN01000066">
    <property type="protein sequence ID" value="SMG01075.1"/>
    <property type="molecule type" value="Genomic_DNA"/>
</dbReference>
<reference evidence="1 2" key="1">
    <citation type="submission" date="2017-04" db="EMBL/GenBank/DDBJ databases">
        <authorList>
            <person name="Afonso C.L."/>
            <person name="Miller P.J."/>
            <person name="Scott M.A."/>
            <person name="Spackman E."/>
            <person name="Goraichik I."/>
            <person name="Dimitrov K.M."/>
            <person name="Suarez D.L."/>
            <person name="Swayne D.E."/>
        </authorList>
    </citation>
    <scope>NUCLEOTIDE SEQUENCE [LARGE SCALE GENOMIC DNA]</scope>
    <source>
        <strain evidence="1">LMG 28154</strain>
    </source>
</reference>
<evidence type="ECO:0000313" key="1">
    <source>
        <dbReference type="EMBL" id="SMG01075.1"/>
    </source>
</evidence>
<dbReference type="Proteomes" id="UP000198460">
    <property type="component" value="Unassembled WGS sequence"/>
</dbReference>
<proteinExistence type="predicted"/>
<organism evidence="1 2">
    <name type="scientific">Burkholderia singularis</name>
    <dbReference type="NCBI Taxonomy" id="1503053"/>
    <lineage>
        <taxon>Bacteria</taxon>
        <taxon>Pseudomonadati</taxon>
        <taxon>Pseudomonadota</taxon>
        <taxon>Betaproteobacteria</taxon>
        <taxon>Burkholderiales</taxon>
        <taxon>Burkholderiaceae</taxon>
        <taxon>Burkholderia</taxon>
        <taxon>pseudomallei group</taxon>
    </lineage>
</organism>
<dbReference type="InterPro" id="IPR012334">
    <property type="entry name" value="Pectin_lyas_fold"/>
</dbReference>